<sequence>MTHPTPRFLRRLLLCTPLLIAVCFSHAQTRDPSITDDAAWSKATEWVAKLELTDAAQTERVTHAVATHLQAVRAWHNSHPASTVPAGINPTTGAPLSDLDRSIIADSAMPRAVHDDLMTVLRTELSDAQVEAVLDAYTVGKVAFTLKGYHAIVPDLTAEEEAVILANLKEARERAIDFKNMKQISAIFEIYKTKNEQFLNANGRSWKQLYRDYVKAAQAKKAAEKN</sequence>
<dbReference type="Pfam" id="PF12875">
    <property type="entry name" value="DUF3826"/>
    <property type="match status" value="1"/>
</dbReference>
<accession>A0ABZ1C3Y9</accession>
<evidence type="ECO:0000256" key="1">
    <source>
        <dbReference type="SAM" id="SignalP"/>
    </source>
</evidence>
<dbReference type="EMBL" id="CP139781">
    <property type="protein sequence ID" value="WRQ86062.1"/>
    <property type="molecule type" value="Genomic_DNA"/>
</dbReference>
<protein>
    <submittedName>
        <fullName evidence="2">DUF3826 domain-containing protein</fullName>
    </submittedName>
</protein>
<organism evidence="2 3">
    <name type="scientific">Actomonas aquatica</name>
    <dbReference type="NCBI Taxonomy" id="2866162"/>
    <lineage>
        <taxon>Bacteria</taxon>
        <taxon>Pseudomonadati</taxon>
        <taxon>Verrucomicrobiota</taxon>
        <taxon>Opitutia</taxon>
        <taxon>Opitutales</taxon>
        <taxon>Opitutaceae</taxon>
        <taxon>Actomonas</taxon>
    </lineage>
</organism>
<gene>
    <name evidence="2" type="ORF">K1X11_014705</name>
</gene>
<keyword evidence="1" id="KW-0732">Signal</keyword>
<proteinExistence type="predicted"/>
<evidence type="ECO:0000313" key="2">
    <source>
        <dbReference type="EMBL" id="WRQ86062.1"/>
    </source>
</evidence>
<dbReference type="InterPro" id="IPR024284">
    <property type="entry name" value="DUF3826"/>
</dbReference>
<dbReference type="Proteomes" id="UP000738431">
    <property type="component" value="Chromosome"/>
</dbReference>
<feature type="chain" id="PRO_5045820303" evidence="1">
    <location>
        <begin position="28"/>
        <end position="226"/>
    </location>
</feature>
<evidence type="ECO:0000313" key="3">
    <source>
        <dbReference type="Proteomes" id="UP000738431"/>
    </source>
</evidence>
<feature type="signal peptide" evidence="1">
    <location>
        <begin position="1"/>
        <end position="27"/>
    </location>
</feature>
<reference evidence="2 3" key="1">
    <citation type="submission" date="2021-08" db="EMBL/GenBank/DDBJ databases">
        <authorList>
            <person name="Zhang D."/>
            <person name="Zhang A."/>
            <person name="Wang L."/>
        </authorList>
    </citation>
    <scope>NUCLEOTIDE SEQUENCE [LARGE SCALE GENOMIC DNA]</scope>
    <source>
        <strain evidence="2 3">WL0086</strain>
    </source>
</reference>
<reference evidence="2 3" key="2">
    <citation type="submission" date="2023-12" db="EMBL/GenBank/DDBJ databases">
        <title>Description of an unclassified Opitutus bacterium of Verrucomicrobiota.</title>
        <authorList>
            <person name="Zhang D.-F."/>
        </authorList>
    </citation>
    <scope>NUCLEOTIDE SEQUENCE [LARGE SCALE GENOMIC DNA]</scope>
    <source>
        <strain evidence="2 3">WL0086</strain>
    </source>
</reference>
<keyword evidence="3" id="KW-1185">Reference proteome</keyword>
<name>A0ABZ1C3Y9_9BACT</name>
<dbReference type="RefSeq" id="WP_221031574.1">
    <property type="nucleotide sequence ID" value="NZ_CP139781.1"/>
</dbReference>